<dbReference type="GO" id="GO:0004519">
    <property type="term" value="F:endonuclease activity"/>
    <property type="evidence" value="ECO:0007669"/>
    <property type="project" value="UniProtKB-KW"/>
</dbReference>
<organism evidence="1">
    <name type="scientific">Pediastrum duplex</name>
    <name type="common">Green alga</name>
    <dbReference type="NCBI Taxonomy" id="3105"/>
    <lineage>
        <taxon>Eukaryota</taxon>
        <taxon>Viridiplantae</taxon>
        <taxon>Chlorophyta</taxon>
        <taxon>core chlorophytes</taxon>
        <taxon>Chlorophyceae</taxon>
        <taxon>CS clade</taxon>
        <taxon>Sphaeropleales</taxon>
        <taxon>Hydrodictyaceae</taxon>
        <taxon>Pediastrum</taxon>
    </lineage>
</organism>
<keyword evidence="1" id="KW-0255">Endonuclease</keyword>
<proteinExistence type="predicted"/>
<keyword evidence="1" id="KW-0378">Hydrolase</keyword>
<geneLocation type="chloroplast" evidence="1"/>
<accession>A0A2U8GIQ5</accession>
<sequence>MACLPEASTHYHHIYPKHDGGSKNGPTVKCTIRDHACAHKLRFIEFGQIKDFCAYSGLCGRTDELDKEIKKLIVQTNRERGNCMFNKAWQIEMANRPKKSYYFQQNPEFARSLASEAGKKGGKTMTPKKQEVLKQNGFNVGMNHGCAGGIKHQHPKTSELLSKSIEWVHTSGLRVISPPCEAVEELKLRIFKHLYSWEYYTCKLF</sequence>
<keyword evidence="1" id="KW-0934">Plastid</keyword>
<reference evidence="1" key="1">
    <citation type="journal article" date="2018" name="Am. J. Bot.">
        <title>Organellar phylogenomics inform systematics in the green algal family Hydrodictyaceae (Chlorophyceae) and provide clues to the complex evolutionary history of plastid genomes in the green algal tree of life.</title>
        <authorList>
            <person name="McManus H.A."/>
            <person name="Fucikova K."/>
            <person name="Lewis P.O."/>
            <person name="Lewis L.A."/>
            <person name="Karol K.G."/>
        </authorList>
    </citation>
    <scope>NUCLEOTIDE SEQUENCE</scope>
</reference>
<dbReference type="AlphaFoldDB" id="A0A2U8GIQ5"/>
<dbReference type="EMBL" id="MF276979">
    <property type="protein sequence ID" value="AWI68321.1"/>
    <property type="molecule type" value="Genomic_DNA"/>
</dbReference>
<keyword evidence="1" id="KW-0150">Chloroplast</keyword>
<name>A0A2U8GIQ5_PEDDU</name>
<keyword evidence="1" id="KW-0540">Nuclease</keyword>
<protein>
    <submittedName>
        <fullName evidence="1">Putative HNH homing endonuclease</fullName>
    </submittedName>
</protein>
<evidence type="ECO:0000313" key="1">
    <source>
        <dbReference type="EMBL" id="AWI68321.1"/>
    </source>
</evidence>